<dbReference type="InterPro" id="IPR013786">
    <property type="entry name" value="AcylCoA_DH/ox_N"/>
</dbReference>
<gene>
    <name evidence="5" type="ORF">HAQ05_08095</name>
</gene>
<dbReference type="Pfam" id="PF02771">
    <property type="entry name" value="Acyl-CoA_dh_N"/>
    <property type="match status" value="1"/>
</dbReference>
<dbReference type="InterPro" id="IPR009100">
    <property type="entry name" value="AcylCoA_DH/oxidase_NM_dom_sf"/>
</dbReference>
<dbReference type="GO" id="GO:0004497">
    <property type="term" value="F:monooxygenase activity"/>
    <property type="evidence" value="ECO:0007669"/>
    <property type="project" value="UniProtKB-KW"/>
</dbReference>
<dbReference type="Proteomes" id="UP000805841">
    <property type="component" value="Unassembled WGS sequence"/>
</dbReference>
<dbReference type="InterPro" id="IPR013107">
    <property type="entry name" value="Acyl-CoA_DH_C"/>
</dbReference>
<dbReference type="Gene3D" id="2.40.110.10">
    <property type="entry name" value="Butyryl-CoA Dehydrogenase, subunit A, domain 2"/>
    <property type="match status" value="1"/>
</dbReference>
<dbReference type="SUPFAM" id="SSF47203">
    <property type="entry name" value="Acyl-CoA dehydrogenase C-terminal domain-like"/>
    <property type="match status" value="1"/>
</dbReference>
<dbReference type="PANTHER" id="PTHR48083:SF19">
    <property type="entry name" value="FLAVIN-DEPENDENT MONOOXYGENASE, OXYGENASE SUBUNIT HSAA"/>
    <property type="match status" value="1"/>
</dbReference>
<accession>A0ABR7YZR1</accession>
<reference evidence="5 6" key="1">
    <citation type="journal article" date="2020" name="Insects">
        <title>Bacteria Belonging to Pseudomonas typographi sp. nov. from the Bark Beetle Ips typographus Have Genomic Potential to Aid in the Host Ecology.</title>
        <authorList>
            <person name="Peral-Aranega E."/>
            <person name="Saati-Santamaria Z."/>
            <person name="Kolarik M."/>
            <person name="Rivas R."/>
            <person name="Garcia-Fraile P."/>
        </authorList>
    </citation>
    <scope>NUCLEOTIDE SEQUENCE [LARGE SCALE GENOMIC DNA]</scope>
    <source>
        <strain evidence="5 6">CA3A</strain>
    </source>
</reference>
<dbReference type="RefSeq" id="WP_190419212.1">
    <property type="nucleotide sequence ID" value="NZ_JAAOCA010000008.1"/>
</dbReference>
<evidence type="ECO:0000313" key="6">
    <source>
        <dbReference type="Proteomes" id="UP000805841"/>
    </source>
</evidence>
<dbReference type="Gene3D" id="1.10.540.10">
    <property type="entry name" value="Acyl-CoA dehydrogenase/oxidase, N-terminal domain"/>
    <property type="match status" value="1"/>
</dbReference>
<keyword evidence="1" id="KW-0560">Oxidoreductase</keyword>
<comment type="similarity">
    <text evidence="2">Belongs to the HpaH/HsaA monooxygenase family.</text>
</comment>
<protein>
    <submittedName>
        <fullName evidence="5">Monooxygenase</fullName>
    </submittedName>
</protein>
<keyword evidence="5" id="KW-0503">Monooxygenase</keyword>
<evidence type="ECO:0000256" key="1">
    <source>
        <dbReference type="ARBA" id="ARBA00023002"/>
    </source>
</evidence>
<dbReference type="InterPro" id="IPR036250">
    <property type="entry name" value="AcylCo_DH-like_C"/>
</dbReference>
<proteinExistence type="inferred from homology"/>
<evidence type="ECO:0000256" key="2">
    <source>
        <dbReference type="ARBA" id="ARBA00049661"/>
    </source>
</evidence>
<evidence type="ECO:0000313" key="5">
    <source>
        <dbReference type="EMBL" id="MBD1598664.1"/>
    </source>
</evidence>
<dbReference type="Pfam" id="PF08028">
    <property type="entry name" value="Acyl-CoA_dh_2"/>
    <property type="match status" value="1"/>
</dbReference>
<evidence type="ECO:0000259" key="3">
    <source>
        <dbReference type="Pfam" id="PF02771"/>
    </source>
</evidence>
<dbReference type="PIRSF" id="PIRSF016578">
    <property type="entry name" value="HsaA"/>
    <property type="match status" value="1"/>
</dbReference>
<comment type="caution">
    <text evidence="5">The sequence shown here is derived from an EMBL/GenBank/DDBJ whole genome shotgun (WGS) entry which is preliminary data.</text>
</comment>
<evidence type="ECO:0000259" key="4">
    <source>
        <dbReference type="Pfam" id="PF08028"/>
    </source>
</evidence>
<dbReference type="InterPro" id="IPR046373">
    <property type="entry name" value="Acyl-CoA_Oxase/DH_mid-dom_sf"/>
</dbReference>
<dbReference type="InterPro" id="IPR050741">
    <property type="entry name" value="Acyl-CoA_dehydrogenase"/>
</dbReference>
<organism evidence="5 6">
    <name type="scientific">Pseudomonas typographi</name>
    <dbReference type="NCBI Taxonomy" id="2715964"/>
    <lineage>
        <taxon>Bacteria</taxon>
        <taxon>Pseudomonadati</taxon>
        <taxon>Pseudomonadota</taxon>
        <taxon>Gammaproteobacteria</taxon>
        <taxon>Pseudomonadales</taxon>
        <taxon>Pseudomonadaceae</taxon>
        <taxon>Pseudomonas</taxon>
    </lineage>
</organism>
<keyword evidence="6" id="KW-1185">Reference proteome</keyword>
<feature type="domain" description="Acyl-CoA dehydrogenase/oxidase N-terminal" evidence="3">
    <location>
        <begin position="45"/>
        <end position="129"/>
    </location>
</feature>
<dbReference type="PANTHER" id="PTHR48083">
    <property type="entry name" value="MEDIUM-CHAIN SPECIFIC ACYL-COA DEHYDROGENASE, MITOCHONDRIAL-RELATED"/>
    <property type="match status" value="1"/>
</dbReference>
<feature type="domain" description="Acyl-CoA dehydrogenase C-terminal" evidence="4">
    <location>
        <begin position="250"/>
        <end position="381"/>
    </location>
</feature>
<sequence>MPAFTPDSPTAQAWGAPPSARYERLAAPFRPLFARIGAGAVEREVSRRLPATELGWLKDSGFTALRVPVEFGGAGASLAELFALLTELGQADSNLVQALRSHFGFAESILNSRDVQRRERWLERLGRGETVGPANSETGDAKREAFSTRLLADGANWRLEGSKFYTTGALFADWIDVGATTPDGARVTATVRRDAPGVEVVDDWNGFGQTLTASGTAHFREVAVKADEVIDKDQRFAYSPAFYQLFHLANLAGIGRAMSDEVARAVAARTRTFSIGNADRVAQDPQILAVVGQVRSAAYCAGAIATQNALALERAFEARHSPEQEQAVAIAELEVCQSLNVVSDLIIDAAGRLFDALGASATLRPQALDRFWRNARTLASHNPRVYKARIVGDFAVNGTAPPEQWKIGTV</sequence>
<dbReference type="SUPFAM" id="SSF56645">
    <property type="entry name" value="Acyl-CoA dehydrogenase NM domain-like"/>
    <property type="match status" value="1"/>
</dbReference>
<name>A0ABR7YZR1_9PSED</name>
<dbReference type="Gene3D" id="1.20.140.10">
    <property type="entry name" value="Butyryl-CoA Dehydrogenase, subunit A, domain 3"/>
    <property type="match status" value="1"/>
</dbReference>
<dbReference type="InterPro" id="IPR037069">
    <property type="entry name" value="AcylCoA_DH/ox_N_sf"/>
</dbReference>
<dbReference type="EMBL" id="JAAOCA010000008">
    <property type="protein sequence ID" value="MBD1598664.1"/>
    <property type="molecule type" value="Genomic_DNA"/>
</dbReference>